<protein>
    <submittedName>
        <fullName evidence="3">Uncharacterized protein</fullName>
    </submittedName>
</protein>
<comment type="caution">
    <text evidence="3">The sequence shown here is derived from an EMBL/GenBank/DDBJ whole genome shotgun (WGS) entry which is preliminary data.</text>
</comment>
<evidence type="ECO:0000313" key="3">
    <source>
        <dbReference type="EMBL" id="HGG01506.1"/>
    </source>
</evidence>
<name>A0A7C3ZUD5_9CYAN</name>
<feature type="compositionally biased region" description="Polar residues" evidence="2">
    <location>
        <begin position="58"/>
        <end position="69"/>
    </location>
</feature>
<organism evidence="3">
    <name type="scientific">Planktothricoides sp. SpSt-374</name>
    <dbReference type="NCBI Taxonomy" id="2282167"/>
    <lineage>
        <taxon>Bacteria</taxon>
        <taxon>Bacillati</taxon>
        <taxon>Cyanobacteriota</taxon>
        <taxon>Cyanophyceae</taxon>
        <taxon>Oscillatoriophycideae</taxon>
        <taxon>Oscillatoriales</taxon>
        <taxon>Oscillatoriaceae</taxon>
        <taxon>Planktothricoides</taxon>
    </lineage>
</organism>
<reference evidence="3" key="1">
    <citation type="journal article" date="2020" name="mSystems">
        <title>Genome- and Community-Level Interaction Insights into Carbon Utilization and Element Cycling Functions of Hydrothermarchaeota in Hydrothermal Sediment.</title>
        <authorList>
            <person name="Zhou Z."/>
            <person name="Liu Y."/>
            <person name="Xu W."/>
            <person name="Pan J."/>
            <person name="Luo Z.H."/>
            <person name="Li M."/>
        </authorList>
    </citation>
    <scope>NUCLEOTIDE SEQUENCE [LARGE SCALE GENOMIC DNA]</scope>
    <source>
        <strain evidence="3">SpSt-374</strain>
    </source>
</reference>
<dbReference type="AlphaFoldDB" id="A0A7C3ZUD5"/>
<evidence type="ECO:0000256" key="2">
    <source>
        <dbReference type="SAM" id="MobiDB-lite"/>
    </source>
</evidence>
<sequence length="153" mass="17036">MNYYKFGLMTLVPLMLMYEWFRRVGADSLTAMPPESKPSASNTKDKDKDSEVQLPPVATTTPDPSSARLNQDITAWGEQVEQQARRIALLEEQLARATVAAGEAVAAKAALSLQLEQQALRIVQLEQELAAMQGVAAIGDSMLNKWRYRHFSR</sequence>
<dbReference type="EMBL" id="DSPX01000129">
    <property type="protein sequence ID" value="HGG01506.1"/>
    <property type="molecule type" value="Genomic_DNA"/>
</dbReference>
<feature type="coiled-coil region" evidence="1">
    <location>
        <begin position="73"/>
        <end position="135"/>
    </location>
</feature>
<accession>A0A7C3ZUD5</accession>
<evidence type="ECO:0000256" key="1">
    <source>
        <dbReference type="SAM" id="Coils"/>
    </source>
</evidence>
<proteinExistence type="predicted"/>
<gene>
    <name evidence="3" type="ORF">ENR15_12870</name>
</gene>
<keyword evidence="1" id="KW-0175">Coiled coil</keyword>
<feature type="region of interest" description="Disordered" evidence="2">
    <location>
        <begin position="29"/>
        <end position="69"/>
    </location>
</feature>